<gene>
    <name evidence="2" type="ORF">Oscil6304_4632</name>
</gene>
<dbReference type="InParanoid" id="K9TNM0"/>
<evidence type="ECO:0000313" key="2">
    <source>
        <dbReference type="EMBL" id="AFY84145.1"/>
    </source>
</evidence>
<reference evidence="2 3" key="1">
    <citation type="submission" date="2012-06" db="EMBL/GenBank/DDBJ databases">
        <title>Finished chromosome of genome of Oscillatoria acuminata PCC 6304.</title>
        <authorList>
            <consortium name="US DOE Joint Genome Institute"/>
            <person name="Gugger M."/>
            <person name="Coursin T."/>
            <person name="Rippka R."/>
            <person name="Tandeau De Marsac N."/>
            <person name="Huntemann M."/>
            <person name="Wei C.-L."/>
            <person name="Han J."/>
            <person name="Detter J.C."/>
            <person name="Han C."/>
            <person name="Tapia R."/>
            <person name="Davenport K."/>
            <person name="Daligault H."/>
            <person name="Erkkila T."/>
            <person name="Gu W."/>
            <person name="Munk A.C.C."/>
            <person name="Teshima H."/>
            <person name="Xu Y."/>
            <person name="Chain P."/>
            <person name="Chen A."/>
            <person name="Krypides N."/>
            <person name="Mavromatis K."/>
            <person name="Markowitz V."/>
            <person name="Szeto E."/>
            <person name="Ivanova N."/>
            <person name="Mikhailova N."/>
            <person name="Ovchinnikova G."/>
            <person name="Pagani I."/>
            <person name="Pati A."/>
            <person name="Goodwin L."/>
            <person name="Peters L."/>
            <person name="Pitluck S."/>
            <person name="Woyke T."/>
            <person name="Kerfeld C."/>
        </authorList>
    </citation>
    <scope>NUCLEOTIDE SEQUENCE [LARGE SCALE GENOMIC DNA]</scope>
    <source>
        <strain evidence="2 3">PCC 6304</strain>
    </source>
</reference>
<sequence>MDLESPKFSKSGFFVRDKASRIQRIITLAIAVGITLGCTQPLRSAQPEAVSTTAEVSTDSILSNDPEVSTVPEESPLSQEPVTSVAAPTETLVAYSEVEMMRIEALETAIIDENLTQLTSYCRMGECLETYYTFTYLDQEANGERLYQTEVLTYQIPLGEETGGEWILQEASTQVLCSTQRPMVIFFKDNEYFINNMSPGTEVSGAFLESDALYWAVCHDINMMEPFNNPSRREKALELGYSLDLTLSQTRQPFINLMDN</sequence>
<keyword evidence="3" id="KW-1185">Reference proteome</keyword>
<dbReference type="EMBL" id="CP003607">
    <property type="protein sequence ID" value="AFY84145.1"/>
    <property type="molecule type" value="Genomic_DNA"/>
</dbReference>
<dbReference type="Proteomes" id="UP000010367">
    <property type="component" value="Chromosome"/>
</dbReference>
<evidence type="ECO:0000313" key="3">
    <source>
        <dbReference type="Proteomes" id="UP000010367"/>
    </source>
</evidence>
<accession>K9TNM0</accession>
<proteinExistence type="predicted"/>
<evidence type="ECO:0000256" key="1">
    <source>
        <dbReference type="SAM" id="MobiDB-lite"/>
    </source>
</evidence>
<dbReference type="STRING" id="56110.Oscil6304_4632"/>
<feature type="compositionally biased region" description="Polar residues" evidence="1">
    <location>
        <begin position="47"/>
        <end position="67"/>
    </location>
</feature>
<dbReference type="HOGENOM" id="CLU_1068932_0_0_3"/>
<name>K9TNM0_9CYAN</name>
<organism evidence="2 3">
    <name type="scientific">Oscillatoria acuminata PCC 6304</name>
    <dbReference type="NCBI Taxonomy" id="56110"/>
    <lineage>
        <taxon>Bacteria</taxon>
        <taxon>Bacillati</taxon>
        <taxon>Cyanobacteriota</taxon>
        <taxon>Cyanophyceae</taxon>
        <taxon>Oscillatoriophycideae</taxon>
        <taxon>Oscillatoriales</taxon>
        <taxon>Oscillatoriaceae</taxon>
        <taxon>Oscillatoria</taxon>
    </lineage>
</organism>
<dbReference type="OrthoDB" id="583039at2"/>
<dbReference type="RefSeq" id="WP_015150764.1">
    <property type="nucleotide sequence ID" value="NC_019693.1"/>
</dbReference>
<protein>
    <submittedName>
        <fullName evidence="2">Uncharacterized protein</fullName>
    </submittedName>
</protein>
<dbReference type="AlphaFoldDB" id="K9TNM0"/>
<feature type="region of interest" description="Disordered" evidence="1">
    <location>
        <begin position="47"/>
        <end position="81"/>
    </location>
</feature>
<dbReference type="KEGG" id="oac:Oscil6304_4632"/>